<protein>
    <submittedName>
        <fullName evidence="3">Proto-oncogene tyrosine-protein kinase ros</fullName>
    </submittedName>
</protein>
<dbReference type="SMART" id="SM00060">
    <property type="entry name" value="FN3"/>
    <property type="match status" value="2"/>
</dbReference>
<dbReference type="SUPFAM" id="SSF49265">
    <property type="entry name" value="Fibronectin type III"/>
    <property type="match status" value="1"/>
</dbReference>
<dbReference type="PaxDb" id="67767-A0A0J7K0X3"/>
<dbReference type="GO" id="GO:0016301">
    <property type="term" value="F:kinase activity"/>
    <property type="evidence" value="ECO:0007669"/>
    <property type="project" value="UniProtKB-KW"/>
</dbReference>
<dbReference type="AlphaFoldDB" id="A0A0J7K0X3"/>
<dbReference type="InterPro" id="IPR013783">
    <property type="entry name" value="Ig-like_fold"/>
</dbReference>
<keyword evidence="3" id="KW-0808">Transferase</keyword>
<accession>A0A0J7K0X3</accession>
<dbReference type="PROSITE" id="PS50853">
    <property type="entry name" value="FN3"/>
    <property type="match status" value="1"/>
</dbReference>
<dbReference type="EMBL" id="LBMM01018297">
    <property type="protein sequence ID" value="KMQ83831.1"/>
    <property type="molecule type" value="Genomic_DNA"/>
</dbReference>
<feature type="domain" description="Fibronectin type-III" evidence="2">
    <location>
        <begin position="224"/>
        <end position="320"/>
    </location>
</feature>
<keyword evidence="1" id="KW-0677">Repeat</keyword>
<dbReference type="Gene3D" id="2.60.40.10">
    <property type="entry name" value="Immunoglobulins"/>
    <property type="match status" value="3"/>
</dbReference>
<name>A0A0J7K0X3_LASNI</name>
<evidence type="ECO:0000259" key="2">
    <source>
        <dbReference type="PROSITE" id="PS50853"/>
    </source>
</evidence>
<dbReference type="PANTHER" id="PTHR46708:SF2">
    <property type="entry name" value="FIBRONECTIN TYPE-III DOMAIN-CONTAINING PROTEIN"/>
    <property type="match status" value="1"/>
</dbReference>
<comment type="caution">
    <text evidence="3">The sequence shown here is derived from an EMBL/GenBank/DDBJ whole genome shotgun (WGS) entry which is preliminary data.</text>
</comment>
<proteinExistence type="predicted"/>
<dbReference type="PANTHER" id="PTHR46708">
    <property type="entry name" value="TENASCIN"/>
    <property type="match status" value="1"/>
</dbReference>
<dbReference type="CDD" id="cd00063">
    <property type="entry name" value="FN3"/>
    <property type="match status" value="2"/>
</dbReference>
<evidence type="ECO:0000313" key="3">
    <source>
        <dbReference type="EMBL" id="KMQ83831.1"/>
    </source>
</evidence>
<organism evidence="3 4">
    <name type="scientific">Lasius niger</name>
    <name type="common">Black garden ant</name>
    <dbReference type="NCBI Taxonomy" id="67767"/>
    <lineage>
        <taxon>Eukaryota</taxon>
        <taxon>Metazoa</taxon>
        <taxon>Ecdysozoa</taxon>
        <taxon>Arthropoda</taxon>
        <taxon>Hexapoda</taxon>
        <taxon>Insecta</taxon>
        <taxon>Pterygota</taxon>
        <taxon>Neoptera</taxon>
        <taxon>Endopterygota</taxon>
        <taxon>Hymenoptera</taxon>
        <taxon>Apocrita</taxon>
        <taxon>Aculeata</taxon>
        <taxon>Formicoidea</taxon>
        <taxon>Formicidae</taxon>
        <taxon>Formicinae</taxon>
        <taxon>Lasius</taxon>
        <taxon>Lasius</taxon>
    </lineage>
</organism>
<keyword evidence="3" id="KW-0418">Kinase</keyword>
<sequence>MKDYRVEEVTITANSIVVRLPEPVLNEGCEKYNLATTIYTISLNYLTCLDNDLNKSIKFNVQTYKQHYEFQNLTPFTEYTIKLALSNFYFDKLSIRLQFGKGVILKTAGKLNAPEDITVRVLTPTLAAVYWMPPKELNCVAVNYEVHWILILNILFPNSTRKISYQRDKQLINQPERAIGGKYFLPIQPLRPEQEYLVYVRVYPINFSNFSTDSSNKSIHMYSEPNNLILSGISTNSINISWIPTLNLNIHYTLEYKNVEMRKWQIADNFEMNNNQIIYYIKNLLPRTLYQFRLILRYPDYKEDFIWPSDERFTFKTLGKQLKTL</sequence>
<dbReference type="STRING" id="67767.A0A0J7K0X3"/>
<evidence type="ECO:0000313" key="4">
    <source>
        <dbReference type="Proteomes" id="UP000036403"/>
    </source>
</evidence>
<dbReference type="Pfam" id="PF00041">
    <property type="entry name" value="fn3"/>
    <property type="match status" value="1"/>
</dbReference>
<reference evidence="3 4" key="1">
    <citation type="submission" date="2015-04" db="EMBL/GenBank/DDBJ databases">
        <title>Lasius niger genome sequencing.</title>
        <authorList>
            <person name="Konorov E.A."/>
            <person name="Nikitin M.A."/>
            <person name="Kirill M.V."/>
            <person name="Chang P."/>
        </authorList>
    </citation>
    <scope>NUCLEOTIDE SEQUENCE [LARGE SCALE GENOMIC DNA]</scope>
    <source>
        <tissue evidence="3">Whole</tissue>
    </source>
</reference>
<evidence type="ECO:0000256" key="1">
    <source>
        <dbReference type="ARBA" id="ARBA00022737"/>
    </source>
</evidence>
<gene>
    <name evidence="3" type="ORF">RF55_19008</name>
</gene>
<dbReference type="Proteomes" id="UP000036403">
    <property type="component" value="Unassembled WGS sequence"/>
</dbReference>
<dbReference type="InterPro" id="IPR036116">
    <property type="entry name" value="FN3_sf"/>
</dbReference>
<dbReference type="OrthoDB" id="7553890at2759"/>
<dbReference type="InterPro" id="IPR050991">
    <property type="entry name" value="ECM_Regulatory_Proteins"/>
</dbReference>
<dbReference type="InterPro" id="IPR003961">
    <property type="entry name" value="FN3_dom"/>
</dbReference>
<keyword evidence="4" id="KW-1185">Reference proteome</keyword>